<organism evidence="8 9">
    <name type="scientific">Pseudobacteriovorax antillogorgiicola</name>
    <dbReference type="NCBI Taxonomy" id="1513793"/>
    <lineage>
        <taxon>Bacteria</taxon>
        <taxon>Pseudomonadati</taxon>
        <taxon>Bdellovibrionota</taxon>
        <taxon>Oligoflexia</taxon>
        <taxon>Oligoflexales</taxon>
        <taxon>Pseudobacteriovoracaceae</taxon>
        <taxon>Pseudobacteriovorax</taxon>
    </lineage>
</organism>
<evidence type="ECO:0000313" key="9">
    <source>
        <dbReference type="Proteomes" id="UP000192907"/>
    </source>
</evidence>
<dbReference type="InterPro" id="IPR050546">
    <property type="entry name" value="Glycosyl_Hydrlase_16"/>
</dbReference>
<comment type="similarity">
    <text evidence="1">Belongs to the glycosyl hydrolase 16 family.</text>
</comment>
<keyword evidence="2 6" id="KW-0732">Signal</keyword>
<evidence type="ECO:0000256" key="4">
    <source>
        <dbReference type="ARBA" id="ARBA00023295"/>
    </source>
</evidence>
<evidence type="ECO:0000256" key="6">
    <source>
        <dbReference type="SAM" id="SignalP"/>
    </source>
</evidence>
<reference evidence="9" key="1">
    <citation type="submission" date="2017-04" db="EMBL/GenBank/DDBJ databases">
        <authorList>
            <person name="Varghese N."/>
            <person name="Submissions S."/>
        </authorList>
    </citation>
    <scope>NUCLEOTIDE SEQUENCE [LARGE SCALE GENOMIC DNA]</scope>
    <source>
        <strain evidence="9">RKEM611</strain>
    </source>
</reference>
<dbReference type="InterPro" id="IPR000757">
    <property type="entry name" value="Beta-glucanase-like"/>
</dbReference>
<keyword evidence="4" id="KW-0326">Glycosidase</keyword>
<proteinExistence type="inferred from homology"/>
<dbReference type="RefSeq" id="WP_132321006.1">
    <property type="nucleotide sequence ID" value="NZ_FWZT01000013.1"/>
</dbReference>
<dbReference type="Pfam" id="PF00722">
    <property type="entry name" value="Glyco_hydro_16"/>
    <property type="match status" value="1"/>
</dbReference>
<feature type="active site" description="Proton donor" evidence="5">
    <location>
        <position position="75"/>
    </location>
</feature>
<keyword evidence="9" id="KW-1185">Reference proteome</keyword>
<name>A0A1Y6C3P8_9BACT</name>
<dbReference type="STRING" id="1513793.SAMN06296036_11320"/>
<dbReference type="Proteomes" id="UP000192907">
    <property type="component" value="Unassembled WGS sequence"/>
</dbReference>
<dbReference type="InterPro" id="IPR013320">
    <property type="entry name" value="ConA-like_dom_sf"/>
</dbReference>
<dbReference type="CDD" id="cd00413">
    <property type="entry name" value="Glyco_hydrolase_16"/>
    <property type="match status" value="1"/>
</dbReference>
<sequence>MRFRYFLSLAACVVCSSTFAKPYVSGEIVSQESYKYGRYEARMKAGWGSGTITAFFLMKDGSWLPGTEWQELDFEIFGKGDGTRFQSQIMTPGDPRTQNNEYHRSETTLDENYHVYTIDWAPDYLAFYLDGQLMRYETDTETYNKFFDANRVEPMQLRLTYWAGDSAWSGRLDTSSLPSYVEVDWIKRYRWDNGEFVLDWVDEFDSFDYSRWTKAAWTFEYAVNDFTPESTFTLDSKLFLRLAPR</sequence>
<dbReference type="GO" id="GO:0004553">
    <property type="term" value="F:hydrolase activity, hydrolyzing O-glycosyl compounds"/>
    <property type="evidence" value="ECO:0007669"/>
    <property type="project" value="InterPro"/>
</dbReference>
<protein>
    <submittedName>
        <fullName evidence="8">Glycosyl hydrolases family 16</fullName>
    </submittedName>
</protein>
<feature type="domain" description="GH16" evidence="7">
    <location>
        <begin position="1"/>
        <end position="194"/>
    </location>
</feature>
<dbReference type="EMBL" id="FWZT01000013">
    <property type="protein sequence ID" value="SMF42786.1"/>
    <property type="molecule type" value="Genomic_DNA"/>
</dbReference>
<feature type="signal peptide" evidence="6">
    <location>
        <begin position="1"/>
        <end position="20"/>
    </location>
</feature>
<dbReference type="InterPro" id="IPR008264">
    <property type="entry name" value="Beta_glucanase"/>
</dbReference>
<evidence type="ECO:0000256" key="2">
    <source>
        <dbReference type="ARBA" id="ARBA00022729"/>
    </source>
</evidence>
<dbReference type="GO" id="GO:0005975">
    <property type="term" value="P:carbohydrate metabolic process"/>
    <property type="evidence" value="ECO:0007669"/>
    <property type="project" value="InterPro"/>
</dbReference>
<feature type="active site" description="Nucleophile" evidence="5">
    <location>
        <position position="71"/>
    </location>
</feature>
<evidence type="ECO:0000256" key="3">
    <source>
        <dbReference type="ARBA" id="ARBA00022801"/>
    </source>
</evidence>
<dbReference type="PROSITE" id="PS51762">
    <property type="entry name" value="GH16_2"/>
    <property type="match status" value="1"/>
</dbReference>
<evidence type="ECO:0000259" key="7">
    <source>
        <dbReference type="PROSITE" id="PS51762"/>
    </source>
</evidence>
<accession>A0A1Y6C3P8</accession>
<feature type="chain" id="PRO_5013277832" evidence="6">
    <location>
        <begin position="21"/>
        <end position="245"/>
    </location>
</feature>
<dbReference type="PANTHER" id="PTHR10963">
    <property type="entry name" value="GLYCOSYL HYDROLASE-RELATED"/>
    <property type="match status" value="1"/>
</dbReference>
<dbReference type="Gene3D" id="2.60.120.200">
    <property type="match status" value="1"/>
</dbReference>
<evidence type="ECO:0000256" key="5">
    <source>
        <dbReference type="PIRSR" id="PIRSR608264-1"/>
    </source>
</evidence>
<dbReference type="SUPFAM" id="SSF49899">
    <property type="entry name" value="Concanavalin A-like lectins/glucanases"/>
    <property type="match status" value="1"/>
</dbReference>
<dbReference type="OrthoDB" id="9809583at2"/>
<keyword evidence="3 8" id="KW-0378">Hydrolase</keyword>
<gene>
    <name evidence="8" type="ORF">SAMN06296036_11320</name>
</gene>
<evidence type="ECO:0000313" key="8">
    <source>
        <dbReference type="EMBL" id="SMF42786.1"/>
    </source>
</evidence>
<dbReference type="PANTHER" id="PTHR10963:SF22">
    <property type="entry name" value="GLYCOSIDASE CRH2-RELATED"/>
    <property type="match status" value="1"/>
</dbReference>
<dbReference type="PRINTS" id="PR00737">
    <property type="entry name" value="GLHYDRLASE16"/>
</dbReference>
<evidence type="ECO:0000256" key="1">
    <source>
        <dbReference type="ARBA" id="ARBA00006865"/>
    </source>
</evidence>
<dbReference type="AlphaFoldDB" id="A0A1Y6C3P8"/>